<evidence type="ECO:0000256" key="2">
    <source>
        <dbReference type="ARBA" id="ARBA00023125"/>
    </source>
</evidence>
<keyword evidence="2 5" id="KW-0238">DNA-binding</keyword>
<accession>A0A183KZI7</accession>
<keyword evidence="3" id="KW-0804">Transcription</keyword>
<comment type="subcellular location">
    <subcellularLocation>
        <location evidence="5">Nucleus</location>
    </subcellularLocation>
</comment>
<dbReference type="GO" id="GO:0000978">
    <property type="term" value="F:RNA polymerase II cis-regulatory region sequence-specific DNA binding"/>
    <property type="evidence" value="ECO:0007669"/>
    <property type="project" value="InterPro"/>
</dbReference>
<dbReference type="Pfam" id="PF00907">
    <property type="entry name" value="T-box"/>
    <property type="match status" value="1"/>
</dbReference>
<sequence length="46" mass="5489">MFPNFHVRLSGLIPDAHYMLALDFIPCDEKRYRYSFRTSTWVHAGE</sequence>
<evidence type="ECO:0000259" key="6">
    <source>
        <dbReference type="PROSITE" id="PS50252"/>
    </source>
</evidence>
<dbReference type="InterPro" id="IPR008967">
    <property type="entry name" value="p53-like_TF_DNA-bd_sf"/>
</dbReference>
<dbReference type="Proteomes" id="UP000279833">
    <property type="component" value="Unassembled WGS sequence"/>
</dbReference>
<feature type="domain" description="T-box" evidence="6">
    <location>
        <begin position="1"/>
        <end position="46"/>
    </location>
</feature>
<evidence type="ECO:0000313" key="9">
    <source>
        <dbReference type="WBParaSite" id="SCUD_0002048701-mRNA-1"/>
    </source>
</evidence>
<reference evidence="9" key="1">
    <citation type="submission" date="2016-06" db="UniProtKB">
        <authorList>
            <consortium name="WormBaseParasite"/>
        </authorList>
    </citation>
    <scope>IDENTIFICATION</scope>
</reference>
<dbReference type="GO" id="GO:0000785">
    <property type="term" value="C:chromatin"/>
    <property type="evidence" value="ECO:0007669"/>
    <property type="project" value="TreeGrafter"/>
</dbReference>
<evidence type="ECO:0000256" key="4">
    <source>
        <dbReference type="ARBA" id="ARBA00023242"/>
    </source>
</evidence>
<dbReference type="WBParaSite" id="SCUD_0002048701-mRNA-1">
    <property type="protein sequence ID" value="SCUD_0002048701-mRNA-1"/>
    <property type="gene ID" value="SCUD_0002048701"/>
</dbReference>
<dbReference type="InterPro" id="IPR046360">
    <property type="entry name" value="T-box_DNA-bd"/>
</dbReference>
<evidence type="ECO:0000256" key="3">
    <source>
        <dbReference type="ARBA" id="ARBA00023163"/>
    </source>
</evidence>
<name>A0A183KZI7_9TREM</name>
<evidence type="ECO:0000313" key="7">
    <source>
        <dbReference type="EMBL" id="VDP72355.1"/>
    </source>
</evidence>
<dbReference type="PANTHER" id="PTHR11267:SF195">
    <property type="entry name" value="OPTOMOTOR-BLIND-RELATED-GENE-1, ISOFORM A"/>
    <property type="match status" value="1"/>
</dbReference>
<evidence type="ECO:0000256" key="1">
    <source>
        <dbReference type="ARBA" id="ARBA00023015"/>
    </source>
</evidence>
<dbReference type="InterPro" id="IPR001699">
    <property type="entry name" value="TF_T-box"/>
</dbReference>
<dbReference type="GO" id="GO:0000981">
    <property type="term" value="F:DNA-binding transcription factor activity, RNA polymerase II-specific"/>
    <property type="evidence" value="ECO:0007669"/>
    <property type="project" value="TreeGrafter"/>
</dbReference>
<dbReference type="STRING" id="6186.A0A183KZI7"/>
<keyword evidence="8" id="KW-1185">Reference proteome</keyword>
<dbReference type="AlphaFoldDB" id="A0A183KZI7"/>
<dbReference type="InterPro" id="IPR036960">
    <property type="entry name" value="T-box_sf"/>
</dbReference>
<evidence type="ECO:0000313" key="8">
    <source>
        <dbReference type="Proteomes" id="UP000279833"/>
    </source>
</evidence>
<evidence type="ECO:0000256" key="5">
    <source>
        <dbReference type="PROSITE-ProRule" id="PRU00201"/>
    </source>
</evidence>
<dbReference type="PROSITE" id="PS50252">
    <property type="entry name" value="TBOX_3"/>
    <property type="match status" value="1"/>
</dbReference>
<dbReference type="EMBL" id="UZAK01044363">
    <property type="protein sequence ID" value="VDP72355.1"/>
    <property type="molecule type" value="Genomic_DNA"/>
</dbReference>
<dbReference type="SUPFAM" id="SSF49417">
    <property type="entry name" value="p53-like transcription factors"/>
    <property type="match status" value="1"/>
</dbReference>
<dbReference type="Gene3D" id="2.60.40.820">
    <property type="entry name" value="Transcription factor, T-box"/>
    <property type="match status" value="1"/>
</dbReference>
<dbReference type="GO" id="GO:0001708">
    <property type="term" value="P:cell fate specification"/>
    <property type="evidence" value="ECO:0007669"/>
    <property type="project" value="TreeGrafter"/>
</dbReference>
<dbReference type="GO" id="GO:0005634">
    <property type="term" value="C:nucleus"/>
    <property type="evidence" value="ECO:0007669"/>
    <property type="project" value="UniProtKB-SubCell"/>
</dbReference>
<reference evidence="7 8" key="2">
    <citation type="submission" date="2018-11" db="EMBL/GenBank/DDBJ databases">
        <authorList>
            <consortium name="Pathogen Informatics"/>
        </authorList>
    </citation>
    <scope>NUCLEOTIDE SEQUENCE [LARGE SCALE GENOMIC DNA]</scope>
    <source>
        <strain evidence="7">Dakar</strain>
        <strain evidence="8">Dakar, Senegal</strain>
    </source>
</reference>
<protein>
    <submittedName>
        <fullName evidence="9">T-box domain-containing protein</fullName>
    </submittedName>
</protein>
<comment type="caution">
    <text evidence="5">Lacks conserved residue(s) required for the propagation of feature annotation.</text>
</comment>
<keyword evidence="4 5" id="KW-0539">Nucleus</keyword>
<keyword evidence="1" id="KW-0805">Transcription regulation</keyword>
<dbReference type="GO" id="GO:0045893">
    <property type="term" value="P:positive regulation of DNA-templated transcription"/>
    <property type="evidence" value="ECO:0007669"/>
    <property type="project" value="InterPro"/>
</dbReference>
<dbReference type="PANTHER" id="PTHR11267">
    <property type="entry name" value="T-BOX PROTEIN-RELATED"/>
    <property type="match status" value="1"/>
</dbReference>
<gene>
    <name evidence="7" type="ORF">SCUD_LOCUS20484</name>
</gene>
<organism evidence="9">
    <name type="scientific">Schistosoma curassoni</name>
    <dbReference type="NCBI Taxonomy" id="6186"/>
    <lineage>
        <taxon>Eukaryota</taxon>
        <taxon>Metazoa</taxon>
        <taxon>Spiralia</taxon>
        <taxon>Lophotrochozoa</taxon>
        <taxon>Platyhelminthes</taxon>
        <taxon>Trematoda</taxon>
        <taxon>Digenea</taxon>
        <taxon>Strigeidida</taxon>
        <taxon>Schistosomatoidea</taxon>
        <taxon>Schistosomatidae</taxon>
        <taxon>Schistosoma</taxon>
    </lineage>
</organism>
<proteinExistence type="predicted"/>